<keyword evidence="2" id="KW-1185">Reference proteome</keyword>
<dbReference type="Proteomes" id="UP000886885">
    <property type="component" value="Chromosome 19D"/>
</dbReference>
<dbReference type="AlphaFoldDB" id="A0A8X7Y1U2"/>
<reference evidence="1" key="1">
    <citation type="journal article" date="2020" name="bioRxiv">
        <title>Hybrid origin of Populus tomentosa Carr. identified through genome sequencing and phylogenomic analysis.</title>
        <authorList>
            <person name="An X."/>
            <person name="Gao K."/>
            <person name="Chen Z."/>
            <person name="Li J."/>
            <person name="Yang X."/>
            <person name="Yang X."/>
            <person name="Zhou J."/>
            <person name="Guo T."/>
            <person name="Zhao T."/>
            <person name="Huang S."/>
            <person name="Miao D."/>
            <person name="Khan W.U."/>
            <person name="Rao P."/>
            <person name="Ye M."/>
            <person name="Lei B."/>
            <person name="Liao W."/>
            <person name="Wang J."/>
            <person name="Ji L."/>
            <person name="Li Y."/>
            <person name="Guo B."/>
            <person name="Mustafa N.S."/>
            <person name="Li S."/>
            <person name="Yun Q."/>
            <person name="Keller S.R."/>
            <person name="Mao J."/>
            <person name="Zhang R."/>
            <person name="Strauss S.H."/>
        </authorList>
    </citation>
    <scope>NUCLEOTIDE SEQUENCE</scope>
    <source>
        <strain evidence="1">GM15</strain>
        <tissue evidence="1">Leaf</tissue>
    </source>
</reference>
<accession>A0A8X7Y1U2</accession>
<sequence>MSRNYGSSISVSFIRRISCIGYPIGNIVFVSLPFPSLRVHLDWGEHVEVLHSLGREGLGYYMLEKRILRDWYPSGNIVFAYQGEHVEVLHSLGKRGRGLAIMCLKSAFCGTEISCIRYPIGNIVFAYHGSSLRVPLDWGNDSWVSSKKRVS</sequence>
<comment type="caution">
    <text evidence="1">The sequence shown here is derived from an EMBL/GenBank/DDBJ whole genome shotgun (WGS) entry which is preliminary data.</text>
</comment>
<protein>
    <submittedName>
        <fullName evidence="1">Uncharacterized protein</fullName>
    </submittedName>
</protein>
<evidence type="ECO:0000313" key="1">
    <source>
        <dbReference type="EMBL" id="KAG6737620.1"/>
    </source>
</evidence>
<evidence type="ECO:0000313" key="2">
    <source>
        <dbReference type="Proteomes" id="UP000886885"/>
    </source>
</evidence>
<proteinExistence type="predicted"/>
<dbReference type="EMBL" id="JAAWWB010000038">
    <property type="protein sequence ID" value="KAG6737620.1"/>
    <property type="molecule type" value="Genomic_DNA"/>
</dbReference>
<gene>
    <name evidence="1" type="ORF">POTOM_059148</name>
</gene>
<name>A0A8X7Y1U2_POPTO</name>
<organism evidence="1 2">
    <name type="scientific">Populus tomentosa</name>
    <name type="common">Chinese white poplar</name>
    <dbReference type="NCBI Taxonomy" id="118781"/>
    <lineage>
        <taxon>Eukaryota</taxon>
        <taxon>Viridiplantae</taxon>
        <taxon>Streptophyta</taxon>
        <taxon>Embryophyta</taxon>
        <taxon>Tracheophyta</taxon>
        <taxon>Spermatophyta</taxon>
        <taxon>Magnoliopsida</taxon>
        <taxon>eudicotyledons</taxon>
        <taxon>Gunneridae</taxon>
        <taxon>Pentapetalae</taxon>
        <taxon>rosids</taxon>
        <taxon>fabids</taxon>
        <taxon>Malpighiales</taxon>
        <taxon>Salicaceae</taxon>
        <taxon>Saliceae</taxon>
        <taxon>Populus</taxon>
    </lineage>
</organism>